<dbReference type="Pfam" id="PF04122">
    <property type="entry name" value="CW_binding_2"/>
    <property type="match status" value="1"/>
</dbReference>
<sequence length="89" mass="9590">MIGISPAVGTTNKVLAIAKAAYKDKVSKVIIASGDNYPDALSGSILSYKFKAPVVLVRNNEDDEDKVLQYMKSNIKQSGTVYILGEVLL</sequence>
<accession>A0A3M0SDV6</accession>
<evidence type="ECO:0000313" key="2">
    <source>
        <dbReference type="Proteomes" id="UP000277999"/>
    </source>
</evidence>
<name>A0A3M0SDV6_9CLOT</name>
<gene>
    <name evidence="1" type="ORF">D9O40_15625</name>
</gene>
<dbReference type="Gene3D" id="3.40.50.12090">
    <property type="match status" value="1"/>
</dbReference>
<protein>
    <submittedName>
        <fullName evidence="1">Cell wall-binding repeat-containing protein</fullName>
    </submittedName>
</protein>
<evidence type="ECO:0000313" key="1">
    <source>
        <dbReference type="EMBL" id="RMC96658.1"/>
    </source>
</evidence>
<dbReference type="Proteomes" id="UP000277999">
    <property type="component" value="Unassembled WGS sequence"/>
</dbReference>
<reference evidence="1 2" key="1">
    <citation type="submission" date="2018-10" db="EMBL/GenBank/DDBJ databases">
        <title>Genome-centric metagenomics revealed C2 chemical producing, CO utilizing Clostridium with novel acetogenic gene cluster.</title>
        <authorList>
            <person name="Kang H."/>
            <person name="Park B."/>
            <person name="Choi I.G."/>
            <person name="Chang I.S."/>
        </authorList>
    </citation>
    <scope>NUCLEOTIDE SEQUENCE [LARGE SCALE GENOMIC DNA]</scope>
    <source>
        <strain evidence="1 2">H21-9</strain>
    </source>
</reference>
<organism evidence="1 2">
    <name type="scientific">Clostridium autoethanogenum</name>
    <dbReference type="NCBI Taxonomy" id="84023"/>
    <lineage>
        <taxon>Bacteria</taxon>
        <taxon>Bacillati</taxon>
        <taxon>Bacillota</taxon>
        <taxon>Clostridia</taxon>
        <taxon>Eubacteriales</taxon>
        <taxon>Clostridiaceae</taxon>
        <taxon>Clostridium</taxon>
    </lineage>
</organism>
<dbReference type="InterPro" id="IPR007253">
    <property type="entry name" value="Cell_wall-bd_2"/>
</dbReference>
<dbReference type="AlphaFoldDB" id="A0A3M0SDV6"/>
<dbReference type="EMBL" id="RFAQ01000061">
    <property type="protein sequence ID" value="RMC96658.1"/>
    <property type="molecule type" value="Genomic_DNA"/>
</dbReference>
<proteinExistence type="predicted"/>
<comment type="caution">
    <text evidence="1">The sequence shown here is derived from an EMBL/GenBank/DDBJ whole genome shotgun (WGS) entry which is preliminary data.</text>
</comment>